<evidence type="ECO:0000256" key="3">
    <source>
        <dbReference type="PROSITE-ProRule" id="PRU00023"/>
    </source>
</evidence>
<evidence type="ECO:0000256" key="2">
    <source>
        <dbReference type="ARBA" id="ARBA00023043"/>
    </source>
</evidence>
<dbReference type="InterPro" id="IPR036770">
    <property type="entry name" value="Ankyrin_rpt-contain_sf"/>
</dbReference>
<proteinExistence type="predicted"/>
<dbReference type="SMART" id="SM00248">
    <property type="entry name" value="ANK"/>
    <property type="match status" value="8"/>
</dbReference>
<feature type="repeat" description="ANK" evidence="3">
    <location>
        <begin position="503"/>
        <end position="535"/>
    </location>
</feature>
<dbReference type="PANTHER" id="PTHR24198">
    <property type="entry name" value="ANKYRIN REPEAT AND PROTEIN KINASE DOMAIN-CONTAINING PROTEIN"/>
    <property type="match status" value="1"/>
</dbReference>
<name>A0A3L8Q124_9GAMM</name>
<protein>
    <submittedName>
        <fullName evidence="4">Uncharacterized protein</fullName>
    </submittedName>
</protein>
<comment type="caution">
    <text evidence="4">The sequence shown here is derived from an EMBL/GenBank/DDBJ whole genome shotgun (WGS) entry which is preliminary data.</text>
</comment>
<feature type="repeat" description="ANK" evidence="3">
    <location>
        <begin position="572"/>
        <end position="597"/>
    </location>
</feature>
<organism evidence="4 5">
    <name type="scientific">Parashewanella curva</name>
    <dbReference type="NCBI Taxonomy" id="2338552"/>
    <lineage>
        <taxon>Bacteria</taxon>
        <taxon>Pseudomonadati</taxon>
        <taxon>Pseudomonadota</taxon>
        <taxon>Gammaproteobacteria</taxon>
        <taxon>Alteromonadales</taxon>
        <taxon>Shewanellaceae</taxon>
        <taxon>Parashewanella</taxon>
    </lineage>
</organism>
<dbReference type="AlphaFoldDB" id="A0A3L8Q124"/>
<keyword evidence="5" id="KW-1185">Reference proteome</keyword>
<dbReference type="OrthoDB" id="5654420at2"/>
<keyword evidence="1" id="KW-0677">Repeat</keyword>
<dbReference type="PROSITE" id="PS50297">
    <property type="entry name" value="ANK_REP_REGION"/>
    <property type="match status" value="3"/>
</dbReference>
<dbReference type="RefSeq" id="WP_121838624.1">
    <property type="nucleotide sequence ID" value="NZ_ML014770.1"/>
</dbReference>
<evidence type="ECO:0000256" key="1">
    <source>
        <dbReference type="ARBA" id="ARBA00022737"/>
    </source>
</evidence>
<gene>
    <name evidence="4" type="ORF">D5018_08725</name>
</gene>
<dbReference type="PROSITE" id="PS50088">
    <property type="entry name" value="ANK_REPEAT"/>
    <property type="match status" value="3"/>
</dbReference>
<dbReference type="PANTHER" id="PTHR24198:SF165">
    <property type="entry name" value="ANKYRIN REPEAT-CONTAINING PROTEIN-RELATED"/>
    <property type="match status" value="1"/>
</dbReference>
<dbReference type="Proteomes" id="UP000281474">
    <property type="component" value="Unassembled WGS sequence"/>
</dbReference>
<evidence type="ECO:0000313" key="5">
    <source>
        <dbReference type="Proteomes" id="UP000281474"/>
    </source>
</evidence>
<reference evidence="4 5" key="1">
    <citation type="submission" date="2018-09" db="EMBL/GenBank/DDBJ databases">
        <title>Phylogeny of the Shewanellaceae, and recommendation for two new genera, Pseudoshewanella and Parashewanella.</title>
        <authorList>
            <person name="Wang G."/>
        </authorList>
    </citation>
    <scope>NUCLEOTIDE SEQUENCE [LARGE SCALE GENOMIC DNA]</scope>
    <source>
        <strain evidence="4 5">C51</strain>
    </source>
</reference>
<feature type="repeat" description="ANK" evidence="3">
    <location>
        <begin position="536"/>
        <end position="560"/>
    </location>
</feature>
<keyword evidence="2 3" id="KW-0040">ANK repeat</keyword>
<evidence type="ECO:0000313" key="4">
    <source>
        <dbReference type="EMBL" id="RLV60092.1"/>
    </source>
</evidence>
<sequence>MATSVTSTELNSSFTQAAARNKLLQQNILNEDDYIQVPLSVNQSLFESYCMQNRNPEMTNQLELFKRNIKEYSFLTIDGDTSMVQSVAMLNWIICQLVSNYVDDNVKQLVLTRFNTEFSVHPNNPKGLEQATIVLIYHLLEPKELVNKFHQQQLTIIAKAFIEETKSNLSIEQLTSWLQQNLTAEFCFLQKTSKKPAVNRSEYLSPSHSIRLRELTQFVFSLSTQTILLEQFQRQNPQKLKWREGMAIQFTDPKKSCADGQEMTEARHFSTPKSNGSFLLLPFVKDELLGEHKTTDPICGCFYWEVVCLNNLIYLQRNSEKLDFFGSQFISEIAWSSLAPKAQLDIANQMICSTEAPKQAEQTYCQLVENQDIAEEVKKAIKVTLIQKLCWWQKQSELNTEINGMLTASDCSQPFFEAALLSELEPQVCARLISTSMARGSTYSNHPALQNVAIIEQLDDDILRKLLTEKAQQNLIIASIEARNSILLNKLLSITDAQFTTKDNNTPLHLAVMKGDRECVTLLLKFGVSLRKSNNEGFMPLHLAIIHGHEDIAKMLIEHNKASVSYISVDGKARLPMHLAVIYGRTKTLTYLLQSGAIKNTNAVTKSGEDMVHLAITHHKLKALSVLIEHDVSLEKYADVPAPQRSYDLPRTPIQRAVENGNDECFELLWHGGAIRHFDNNSLFELVKGGVIKKSSGIDGKGEYIINTLIDSQFMTEPQVLAIALKAKNSQVVQIILKRVADKAKLATTLFENTSIMSIALKNGNWNCVKAFMNATSGGVHTVYYDDELKCETTPLIIAINNRWSHLVKELIRLGANKSDSIVYRGNADWLSTGTTYTAEAMVKKFNNPRMSKAIEGLE</sequence>
<dbReference type="Pfam" id="PF12796">
    <property type="entry name" value="Ank_2"/>
    <property type="match status" value="2"/>
</dbReference>
<accession>A0A3L8Q124</accession>
<dbReference type="Gene3D" id="1.25.40.20">
    <property type="entry name" value="Ankyrin repeat-containing domain"/>
    <property type="match status" value="2"/>
</dbReference>
<dbReference type="EMBL" id="QZEI01000021">
    <property type="protein sequence ID" value="RLV60092.1"/>
    <property type="molecule type" value="Genomic_DNA"/>
</dbReference>
<dbReference type="InterPro" id="IPR002110">
    <property type="entry name" value="Ankyrin_rpt"/>
</dbReference>
<dbReference type="SUPFAM" id="SSF48403">
    <property type="entry name" value="Ankyrin repeat"/>
    <property type="match status" value="1"/>
</dbReference>